<feature type="transmembrane region" description="Helical" evidence="1">
    <location>
        <begin position="161"/>
        <end position="181"/>
    </location>
</feature>
<keyword evidence="4" id="KW-0012">Acyltransferase</keyword>
<sequence length="634" mass="70859">MKYREEIDGLRSVAVLPVILFHAGVEFFSGGFVGVDVFFVISGFLITTIIAAELERGTFSLLRFYERRARRILPALFFMMVCTLPFAWLWMLPDQLRDFSQSLVAVITFSSNFLFFFETGYFAADAELKPLLHTWSLAVEEQYYLFFPLLLWLLWRFGRRPAIWVVAALALASLAACEWGWRHSPEANFFLTPFRAWELLAGSLCALYLGEGKPKGRNLPALLGLLLVVVPMVLYDGQTPFPSLFTLAPIAGTAPIILFAARHTLVGRLLSLRPLVGIGLISYSAYLWHQPVFAFARLASPQRPDHWVMLALAGLSLVLAYLSWRFVEQPFRGRGGGVLPRRSAVFGAAFAGSLAFAGIGVVGHVQDGYPARMPASYWDQSALMDKLFEERLGLIRNDLCHYSEYTSEVRPETFMARWDCDGRGRPGLEATPIAIYGDSHAADRAAAFRAAGIDVIQITGASCPLWPRAFAEADCNILLEFFHSEMRERGIRNIVISNRFSPGEDTPERLQELADYWSARYDRVFLFTPMPEFADFALTYKRFGPEAAARIRPDLAKLDTFRDAAAQVDWKNVEFVDTVALFCGRIEECNTVTTGPMLVDYGHTSQLGVAHFSQGLSALIGELSRLNESGPAGL</sequence>
<organism evidence="4 5">
    <name type="scientific">Pseudooceanicola lipolyticus</name>
    <dbReference type="NCBI Taxonomy" id="2029104"/>
    <lineage>
        <taxon>Bacteria</taxon>
        <taxon>Pseudomonadati</taxon>
        <taxon>Pseudomonadota</taxon>
        <taxon>Alphaproteobacteria</taxon>
        <taxon>Rhodobacterales</taxon>
        <taxon>Paracoccaceae</taxon>
        <taxon>Pseudooceanicola</taxon>
    </lineage>
</organism>
<reference evidence="4 5" key="1">
    <citation type="journal article" date="2018" name="Int. J. Syst. Evol. Microbiol.">
        <title>Pseudooceanicola lipolyticus sp. nov., a marine alphaproteobacterium, reclassification of Oceanicola flagellatus as Pseudooceanicola flagellatus comb. nov. and emended description of the genus Pseudooceanicola.</title>
        <authorList>
            <person name="Huang M.-M."/>
            <person name="Guo L.-L."/>
            <person name="Wu Y.-H."/>
            <person name="Lai Q.-L."/>
            <person name="Shao Z.-Z."/>
            <person name="Wang C.-S."/>
            <person name="Wu M."/>
            <person name="Xu X.-W."/>
        </authorList>
    </citation>
    <scope>NUCLEOTIDE SEQUENCE [LARGE SCALE GENOMIC DNA]</scope>
    <source>
        <strain evidence="4 5">157</strain>
    </source>
</reference>
<dbReference type="OrthoDB" id="9796461at2"/>
<keyword evidence="1" id="KW-1133">Transmembrane helix</keyword>
<evidence type="ECO:0000313" key="4">
    <source>
        <dbReference type="EMBL" id="PJE36191.1"/>
    </source>
</evidence>
<name>A0A2M8J079_9RHOB</name>
<feature type="transmembrane region" description="Helical" evidence="1">
    <location>
        <begin position="103"/>
        <end position="123"/>
    </location>
</feature>
<keyword evidence="1" id="KW-0472">Membrane</keyword>
<dbReference type="GO" id="GO:0016747">
    <property type="term" value="F:acyltransferase activity, transferring groups other than amino-acyl groups"/>
    <property type="evidence" value="ECO:0007669"/>
    <property type="project" value="InterPro"/>
</dbReference>
<accession>A0A2M8J079</accession>
<evidence type="ECO:0000256" key="1">
    <source>
        <dbReference type="SAM" id="Phobius"/>
    </source>
</evidence>
<feature type="transmembrane region" description="Helical" evidence="1">
    <location>
        <begin position="270"/>
        <end position="287"/>
    </location>
</feature>
<feature type="transmembrane region" description="Helical" evidence="1">
    <location>
        <begin position="241"/>
        <end position="261"/>
    </location>
</feature>
<dbReference type="Pfam" id="PF01757">
    <property type="entry name" value="Acyl_transf_3"/>
    <property type="match status" value="1"/>
</dbReference>
<dbReference type="GO" id="GO:0016020">
    <property type="term" value="C:membrane"/>
    <property type="evidence" value="ECO:0007669"/>
    <property type="project" value="TreeGrafter"/>
</dbReference>
<feature type="transmembrane region" description="Helical" evidence="1">
    <location>
        <begin position="72"/>
        <end position="91"/>
    </location>
</feature>
<feature type="domain" description="Acyltransferase 3" evidence="2">
    <location>
        <begin position="5"/>
        <end position="324"/>
    </location>
</feature>
<feature type="transmembrane region" description="Helical" evidence="1">
    <location>
        <begin position="219"/>
        <end position="235"/>
    </location>
</feature>
<dbReference type="Pfam" id="PF19040">
    <property type="entry name" value="SGNH"/>
    <property type="match status" value="1"/>
</dbReference>
<protein>
    <submittedName>
        <fullName evidence="4">Acyltransferase</fullName>
    </submittedName>
</protein>
<dbReference type="InterPro" id="IPR043968">
    <property type="entry name" value="SGNH"/>
</dbReference>
<dbReference type="EMBL" id="PGTB01000052">
    <property type="protein sequence ID" value="PJE36191.1"/>
    <property type="molecule type" value="Genomic_DNA"/>
</dbReference>
<dbReference type="InterPro" id="IPR002656">
    <property type="entry name" value="Acyl_transf_3_dom"/>
</dbReference>
<keyword evidence="1" id="KW-0812">Transmembrane</keyword>
<dbReference type="PANTHER" id="PTHR23028:SF53">
    <property type="entry name" value="ACYL_TRANSF_3 DOMAIN-CONTAINING PROTEIN"/>
    <property type="match status" value="1"/>
</dbReference>
<proteinExistence type="predicted"/>
<dbReference type="RefSeq" id="WP_100162969.1">
    <property type="nucleotide sequence ID" value="NZ_PGTB01000052.1"/>
</dbReference>
<keyword evidence="4" id="KW-0808">Transferase</keyword>
<dbReference type="InterPro" id="IPR050879">
    <property type="entry name" value="Acyltransferase_3"/>
</dbReference>
<feature type="domain" description="SGNH" evidence="3">
    <location>
        <begin position="426"/>
        <end position="612"/>
    </location>
</feature>
<feature type="transmembrane region" description="Helical" evidence="1">
    <location>
        <begin position="7"/>
        <end position="25"/>
    </location>
</feature>
<evidence type="ECO:0000259" key="3">
    <source>
        <dbReference type="Pfam" id="PF19040"/>
    </source>
</evidence>
<feature type="transmembrane region" description="Helical" evidence="1">
    <location>
        <begin position="31"/>
        <end position="52"/>
    </location>
</feature>
<feature type="transmembrane region" description="Helical" evidence="1">
    <location>
        <begin position="307"/>
        <end position="324"/>
    </location>
</feature>
<comment type="caution">
    <text evidence="4">The sequence shown here is derived from an EMBL/GenBank/DDBJ whole genome shotgun (WGS) entry which is preliminary data.</text>
</comment>
<feature type="transmembrane region" description="Helical" evidence="1">
    <location>
        <begin position="135"/>
        <end position="155"/>
    </location>
</feature>
<dbReference type="Proteomes" id="UP000231553">
    <property type="component" value="Unassembled WGS sequence"/>
</dbReference>
<feature type="transmembrane region" description="Helical" evidence="1">
    <location>
        <begin position="344"/>
        <end position="365"/>
    </location>
</feature>
<dbReference type="GO" id="GO:0009103">
    <property type="term" value="P:lipopolysaccharide biosynthetic process"/>
    <property type="evidence" value="ECO:0007669"/>
    <property type="project" value="TreeGrafter"/>
</dbReference>
<gene>
    <name evidence="4" type="ORF">CVM52_13225</name>
</gene>
<keyword evidence="5" id="KW-1185">Reference proteome</keyword>
<evidence type="ECO:0000259" key="2">
    <source>
        <dbReference type="Pfam" id="PF01757"/>
    </source>
</evidence>
<dbReference type="PANTHER" id="PTHR23028">
    <property type="entry name" value="ACETYLTRANSFERASE"/>
    <property type="match status" value="1"/>
</dbReference>
<evidence type="ECO:0000313" key="5">
    <source>
        <dbReference type="Proteomes" id="UP000231553"/>
    </source>
</evidence>
<dbReference type="AlphaFoldDB" id="A0A2M8J079"/>